<keyword evidence="1" id="KW-0472">Membrane</keyword>
<organism evidence="2 3">
    <name type="scientific">Elysia crispata</name>
    <name type="common">lettuce slug</name>
    <dbReference type="NCBI Taxonomy" id="231223"/>
    <lineage>
        <taxon>Eukaryota</taxon>
        <taxon>Metazoa</taxon>
        <taxon>Spiralia</taxon>
        <taxon>Lophotrochozoa</taxon>
        <taxon>Mollusca</taxon>
        <taxon>Gastropoda</taxon>
        <taxon>Heterobranchia</taxon>
        <taxon>Euthyneura</taxon>
        <taxon>Panpulmonata</taxon>
        <taxon>Sacoglossa</taxon>
        <taxon>Placobranchoidea</taxon>
        <taxon>Plakobranchidae</taxon>
        <taxon>Elysia</taxon>
    </lineage>
</organism>
<evidence type="ECO:0000313" key="3">
    <source>
        <dbReference type="Proteomes" id="UP001283361"/>
    </source>
</evidence>
<name>A0AAE1CMI2_9GAST</name>
<feature type="transmembrane region" description="Helical" evidence="1">
    <location>
        <begin position="86"/>
        <end position="108"/>
    </location>
</feature>
<feature type="transmembrane region" description="Helical" evidence="1">
    <location>
        <begin position="114"/>
        <end position="135"/>
    </location>
</feature>
<accession>A0AAE1CMI2</accession>
<reference evidence="2" key="1">
    <citation type="journal article" date="2023" name="G3 (Bethesda)">
        <title>A reference genome for the long-term kleptoplast-retaining sea slug Elysia crispata morphotype clarki.</title>
        <authorList>
            <person name="Eastman K.E."/>
            <person name="Pendleton A.L."/>
            <person name="Shaikh M.A."/>
            <person name="Suttiyut T."/>
            <person name="Ogas R."/>
            <person name="Tomko P."/>
            <person name="Gavelis G."/>
            <person name="Widhalm J.R."/>
            <person name="Wisecaver J.H."/>
        </authorList>
    </citation>
    <scope>NUCLEOTIDE SEQUENCE</scope>
    <source>
        <strain evidence="2">ECLA1</strain>
    </source>
</reference>
<sequence>MVSRGILGAGSIPFIGCVVLLVAMVLDILSFASPFWAKDSFGEFGLWRTSSDYCAERSFSSCRQWADRWESSDWFKAVQGLECCTIFFWAVPLVILPVYIYVAMGLYYKCLLGTMSVFTFLGTACNLTGVIIFGIQIEDKSELSLRWCLPTCAAGGVLGFGAFIVFFISFLNRPKFEPEQHFLSGFYADPDKNRMYVVQNVDPPATVITARNGDTIDPGQVDSVETPKCGTRNYWDGYRGSLRGEPTPYIKQLSSLQPAPNLLKREV</sequence>
<keyword evidence="1" id="KW-0812">Transmembrane</keyword>
<dbReference type="AlphaFoldDB" id="A0AAE1CMI2"/>
<dbReference type="EMBL" id="JAWDGP010007583">
    <property type="protein sequence ID" value="KAK3712672.1"/>
    <property type="molecule type" value="Genomic_DNA"/>
</dbReference>
<keyword evidence="1" id="KW-1133">Transmembrane helix</keyword>
<dbReference type="Proteomes" id="UP001283361">
    <property type="component" value="Unassembled WGS sequence"/>
</dbReference>
<proteinExistence type="predicted"/>
<protein>
    <submittedName>
        <fullName evidence="2">Uncharacterized protein</fullName>
    </submittedName>
</protein>
<gene>
    <name evidence="2" type="ORF">RRG08_058574</name>
</gene>
<dbReference type="Gene3D" id="1.20.140.150">
    <property type="match status" value="1"/>
</dbReference>
<evidence type="ECO:0000256" key="1">
    <source>
        <dbReference type="SAM" id="Phobius"/>
    </source>
</evidence>
<keyword evidence="3" id="KW-1185">Reference proteome</keyword>
<comment type="caution">
    <text evidence="2">The sequence shown here is derived from an EMBL/GenBank/DDBJ whole genome shotgun (WGS) entry which is preliminary data.</text>
</comment>
<feature type="transmembrane region" description="Helical" evidence="1">
    <location>
        <begin position="147"/>
        <end position="171"/>
    </location>
</feature>
<feature type="transmembrane region" description="Helical" evidence="1">
    <location>
        <begin position="6"/>
        <end position="29"/>
    </location>
</feature>
<evidence type="ECO:0000313" key="2">
    <source>
        <dbReference type="EMBL" id="KAK3712672.1"/>
    </source>
</evidence>